<feature type="chain" id="PRO_5046730685" description="Type 1 periplasmic binding fold superfamily protein" evidence="1">
    <location>
        <begin position="22"/>
        <end position="184"/>
    </location>
</feature>
<accession>A0ABQ1QW35</accession>
<gene>
    <name evidence="2" type="ORF">GCM10011361_10080</name>
</gene>
<reference evidence="3" key="1">
    <citation type="journal article" date="2019" name="Int. J. Syst. Evol. Microbiol.">
        <title>The Global Catalogue of Microorganisms (GCM) 10K type strain sequencing project: providing services to taxonomists for standard genome sequencing and annotation.</title>
        <authorList>
            <consortium name="The Broad Institute Genomics Platform"/>
            <consortium name="The Broad Institute Genome Sequencing Center for Infectious Disease"/>
            <person name="Wu L."/>
            <person name="Ma J."/>
        </authorList>
    </citation>
    <scope>NUCLEOTIDE SEQUENCE [LARGE SCALE GENOMIC DNA]</scope>
    <source>
        <strain evidence="3">CGMCC 1.12606</strain>
    </source>
</reference>
<dbReference type="PROSITE" id="PS51257">
    <property type="entry name" value="PROKAR_LIPOPROTEIN"/>
    <property type="match status" value="1"/>
</dbReference>
<evidence type="ECO:0000313" key="3">
    <source>
        <dbReference type="Proteomes" id="UP000625780"/>
    </source>
</evidence>
<dbReference type="RefSeq" id="WP_188369590.1">
    <property type="nucleotide sequence ID" value="NZ_BMFH01000001.1"/>
</dbReference>
<comment type="caution">
    <text evidence="2">The sequence shown here is derived from an EMBL/GenBank/DDBJ whole genome shotgun (WGS) entry which is preliminary data.</text>
</comment>
<evidence type="ECO:0000256" key="1">
    <source>
        <dbReference type="SAM" id="SignalP"/>
    </source>
</evidence>
<organism evidence="2 3">
    <name type="scientific">Muriicola marianensis</name>
    <dbReference type="NCBI Taxonomy" id="1324801"/>
    <lineage>
        <taxon>Bacteria</taxon>
        <taxon>Pseudomonadati</taxon>
        <taxon>Bacteroidota</taxon>
        <taxon>Flavobacteriia</taxon>
        <taxon>Flavobacteriales</taxon>
        <taxon>Flavobacteriaceae</taxon>
        <taxon>Muriicola</taxon>
    </lineage>
</organism>
<evidence type="ECO:0000313" key="2">
    <source>
        <dbReference type="EMBL" id="GGD45062.1"/>
    </source>
</evidence>
<keyword evidence="3" id="KW-1185">Reference proteome</keyword>
<proteinExistence type="predicted"/>
<protein>
    <recommendedName>
        <fullName evidence="4">Type 1 periplasmic binding fold superfamily protein</fullName>
    </recommendedName>
</protein>
<name>A0ABQ1QW35_9FLAO</name>
<dbReference type="Proteomes" id="UP000625780">
    <property type="component" value="Unassembled WGS sequence"/>
</dbReference>
<sequence length="184" mass="19693">MKPFKSFILFSFGMLTFTACSDDEPAPEPINEEEIITTFTATFVPQGGGTTITLQSRDLDGDGPNPPEVTVSGDFAENAIYDGTIVLLNETETPAEDITTEVEEEDEEHQFFYTVGSSLNANLEYANFDGNGNPLGTAFTMTTTTASSGTIAFTLRHEPLKPNSGLADAGGETDLAVTFSVNIQ</sequence>
<dbReference type="EMBL" id="BMFH01000001">
    <property type="protein sequence ID" value="GGD45062.1"/>
    <property type="molecule type" value="Genomic_DNA"/>
</dbReference>
<keyword evidence="1" id="KW-0732">Signal</keyword>
<feature type="signal peptide" evidence="1">
    <location>
        <begin position="1"/>
        <end position="21"/>
    </location>
</feature>
<evidence type="ECO:0008006" key="4">
    <source>
        <dbReference type="Google" id="ProtNLM"/>
    </source>
</evidence>